<accession>A0ACD4RAS5</accession>
<dbReference type="EMBL" id="CP126116">
    <property type="protein sequence ID" value="WHZ57554.1"/>
    <property type="molecule type" value="Genomic_DNA"/>
</dbReference>
<reference evidence="2" key="1">
    <citation type="journal article" date="2025" name="Aquaculture">
        <title>Assessment of the bioflocculant production and safety properties of Metabacillus hrfriensis sp. nov. based on phenotypic and whole-genome sequencing analysis.</title>
        <authorList>
            <person name="Zhang R."/>
            <person name="Zhao Z."/>
            <person name="Luo L."/>
            <person name="Wang S."/>
            <person name="Guo K."/>
            <person name="Xu W."/>
        </authorList>
    </citation>
    <scope>NUCLEOTIDE SEQUENCE [LARGE SCALE GENOMIC DNA]</scope>
    <source>
        <strain evidence="2">CT-WN-B3</strain>
    </source>
</reference>
<organism evidence="1 2">
    <name type="scientific">Metabacillus hrfriensis</name>
    <dbReference type="NCBI Taxonomy" id="3048891"/>
    <lineage>
        <taxon>Bacteria</taxon>
        <taxon>Bacillati</taxon>
        <taxon>Bacillota</taxon>
        <taxon>Bacilli</taxon>
        <taxon>Bacillales</taxon>
        <taxon>Bacillaceae</taxon>
        <taxon>Metabacillus</taxon>
    </lineage>
</organism>
<gene>
    <name evidence="1" type="ORF">QLQ22_23390</name>
</gene>
<name>A0ACD4RAS5_9BACI</name>
<sequence length="600" mass="69550">MDIGRNDPCHCGSGKKYKKCCMKKETSLEAIRHEDLEKLQIELMEFASANFSRHMDEAVKEKMGKLDRDKHQNVYGALLVWAVFSASFVPGRVIEAFVHKKQKEEIRPSTLSQLEQWTEAAPSFSVIESILDDEWFNVRDIFSNEEKKVKVSQGASSFEEGSLLLGYLLPYGEYHSYYLMQLEFEKNQTAHNKKLTLDLFKESEFIDPKAFMEDNYPEMIISMLTEPEEMKAESEKELIWDNMNYELPVRLLEEKLTAGDYFEDIESLEETRGLAVQLMHSYFHRLNPSIKKHEIYAAAMHYFIEKHIHKMGLTQKALADMYGVSTSSLSKLYRELKGEMEQDLQDLQQEKEKQPSSHHASARDQAQKLIFQAMKSDPAMRLKLAEEAIKIYPYHPDAYSILGEAEQDLKKQLQFFKKGMEAGETDLGKDYFKQNKGMFWGLTETRPYMRAKFNYAVLEAAAGNLEIAIKQCEELLDLDENDNQGVRYILFAMYMDLGMYKQAEKLMEKYDESHMASGAYNRVLLEFALNGVTSNLKQLVNKAKEINPFVFDYLTVKKSLPAPPDSFGIGDQNEAVQYVYENEYIWSKHPKLIEWVKNNS</sequence>
<dbReference type="Proteomes" id="UP001226091">
    <property type="component" value="Chromosome"/>
</dbReference>
<protein>
    <submittedName>
        <fullName evidence="1">Cyclin family protein</fullName>
    </submittedName>
</protein>
<proteinExistence type="predicted"/>
<evidence type="ECO:0000313" key="2">
    <source>
        <dbReference type="Proteomes" id="UP001226091"/>
    </source>
</evidence>
<keyword evidence="2" id="KW-1185">Reference proteome</keyword>
<evidence type="ECO:0000313" key="1">
    <source>
        <dbReference type="EMBL" id="WHZ57554.1"/>
    </source>
</evidence>